<comment type="catalytic activity">
    <reaction evidence="7 8">
        <text>cytidine(34) in tRNA(Ile2) + L-lysine + ATP = lysidine(34) in tRNA(Ile2) + AMP + diphosphate + H(+)</text>
        <dbReference type="Rhea" id="RHEA:43744"/>
        <dbReference type="Rhea" id="RHEA-COMP:10625"/>
        <dbReference type="Rhea" id="RHEA-COMP:10670"/>
        <dbReference type="ChEBI" id="CHEBI:15378"/>
        <dbReference type="ChEBI" id="CHEBI:30616"/>
        <dbReference type="ChEBI" id="CHEBI:32551"/>
        <dbReference type="ChEBI" id="CHEBI:33019"/>
        <dbReference type="ChEBI" id="CHEBI:82748"/>
        <dbReference type="ChEBI" id="CHEBI:83665"/>
        <dbReference type="ChEBI" id="CHEBI:456215"/>
        <dbReference type="EC" id="6.3.4.19"/>
    </reaction>
</comment>
<keyword evidence="2 8" id="KW-0963">Cytoplasm</keyword>
<feature type="binding site" evidence="8">
    <location>
        <begin position="27"/>
        <end position="32"/>
    </location>
    <ligand>
        <name>ATP</name>
        <dbReference type="ChEBI" id="CHEBI:30616"/>
    </ligand>
</feature>
<keyword evidence="11" id="KW-1185">Reference proteome</keyword>
<dbReference type="InterPro" id="IPR012796">
    <property type="entry name" value="Lysidine-tRNA-synth_C"/>
</dbReference>
<dbReference type="NCBIfam" id="TIGR02433">
    <property type="entry name" value="lysidine_TilS_C"/>
    <property type="match status" value="1"/>
</dbReference>
<protein>
    <recommendedName>
        <fullName evidence="8">tRNA(Ile)-lysidine synthase</fullName>
        <ecNumber evidence="8">6.3.4.19</ecNumber>
    </recommendedName>
    <alternativeName>
        <fullName evidence="8">tRNA(Ile)-2-lysyl-cytidine synthase</fullName>
    </alternativeName>
    <alternativeName>
        <fullName evidence="8">tRNA(Ile)-lysidine synthetase</fullName>
    </alternativeName>
</protein>
<feature type="domain" description="Lysidine-tRNA(Ile) synthetase C-terminal" evidence="9">
    <location>
        <begin position="366"/>
        <end position="435"/>
    </location>
</feature>
<dbReference type="SMART" id="SM00977">
    <property type="entry name" value="TilS_C"/>
    <property type="match status" value="1"/>
</dbReference>
<evidence type="ECO:0000256" key="7">
    <source>
        <dbReference type="ARBA" id="ARBA00048539"/>
    </source>
</evidence>
<sequence length="442" mass="49988">MSDLYPAFAGKLVKLVGSKPKLVLALSGGIDSRVMLDLLAEFRDKQRVNCIAVHVNHGLSKNAAAWADKCQIWCDEYQVPLYIENLTLDISSGDSLEKLARDGRYHALQKYIDAGDVLLTGQHADDQVETFLLALKRGSGPKGLAAMPEVKPFGQGIIVRPMLDISRKQVEEYAAERKLHWVDDESNLDTRFDRNFIRHRVTPLLGERWPSFPQAIRRSAQHCAEQEALLDELLTQPLNLLVDSDNSIEIEGLDEYSERARNQLLRMWTRRCGFLMPSQVQLSKLWLEVAMAAADANPQLNTSDAQFRRFNNKLYILKSAEDISDWQTPIELNTTVDLPDSLGSLTLKQSFTSGNIAIPEEKKGSLLVTFNPEGLSAHPLERNHSRKLKKLFQEYKVPSWLRRRTPILMCDGQVVAVAGLFVDRAFYGQECELIWDNDVQSV</sequence>
<comment type="subcellular location">
    <subcellularLocation>
        <location evidence="1 8">Cytoplasm</location>
    </subcellularLocation>
</comment>
<evidence type="ECO:0000259" key="9">
    <source>
        <dbReference type="SMART" id="SM00977"/>
    </source>
</evidence>
<dbReference type="InterPro" id="IPR011063">
    <property type="entry name" value="TilS/TtcA_N"/>
</dbReference>
<comment type="function">
    <text evidence="8">Ligates lysine onto the cytidine present at position 34 of the AUA codon-specific tRNA(Ile) that contains the anticodon CAU, in an ATP-dependent manner. Cytidine is converted to lysidine, thus changing the amino acid specificity of the tRNA from methionine to isoleucine.</text>
</comment>
<keyword evidence="4 8" id="KW-0819">tRNA processing</keyword>
<evidence type="ECO:0000256" key="2">
    <source>
        <dbReference type="ARBA" id="ARBA00022490"/>
    </source>
</evidence>
<dbReference type="Proteomes" id="UP000838748">
    <property type="component" value="Unassembled WGS sequence"/>
</dbReference>
<comment type="similarity">
    <text evidence="8">Belongs to the tRNA(Ile)-lysidine synthase family.</text>
</comment>
<dbReference type="InterPro" id="IPR015262">
    <property type="entry name" value="tRNA_Ile_lys_synt_subst-bd"/>
</dbReference>
<evidence type="ECO:0000313" key="11">
    <source>
        <dbReference type="Proteomes" id="UP000838748"/>
    </source>
</evidence>
<name>A0ABN8E9B7_9VIBR</name>
<dbReference type="SUPFAM" id="SSF82829">
    <property type="entry name" value="MesJ substrate recognition domain-like"/>
    <property type="match status" value="1"/>
</dbReference>
<dbReference type="Gene3D" id="3.40.50.620">
    <property type="entry name" value="HUPs"/>
    <property type="match status" value="1"/>
</dbReference>
<dbReference type="RefSeq" id="WP_237362754.1">
    <property type="nucleotide sequence ID" value="NZ_CAKLDM010000002.1"/>
</dbReference>
<reference evidence="10" key="1">
    <citation type="submission" date="2021-11" db="EMBL/GenBank/DDBJ databases">
        <authorList>
            <person name="Rodrigo-Torres L."/>
            <person name="Arahal R. D."/>
            <person name="Lucena T."/>
        </authorList>
    </citation>
    <scope>NUCLEOTIDE SEQUENCE</scope>
    <source>
        <strain evidence="10">CECT 7928</strain>
    </source>
</reference>
<dbReference type="SUPFAM" id="SSF56037">
    <property type="entry name" value="PheT/TilS domain"/>
    <property type="match status" value="1"/>
</dbReference>
<evidence type="ECO:0000256" key="4">
    <source>
        <dbReference type="ARBA" id="ARBA00022694"/>
    </source>
</evidence>
<dbReference type="EMBL" id="CAKLDM010000002">
    <property type="protein sequence ID" value="CAH0540967.1"/>
    <property type="molecule type" value="Genomic_DNA"/>
</dbReference>
<dbReference type="Pfam" id="PF01171">
    <property type="entry name" value="ATP_bind_3"/>
    <property type="match status" value="1"/>
</dbReference>
<dbReference type="PANTHER" id="PTHR43033">
    <property type="entry name" value="TRNA(ILE)-LYSIDINE SYNTHASE-RELATED"/>
    <property type="match status" value="1"/>
</dbReference>
<evidence type="ECO:0000313" key="10">
    <source>
        <dbReference type="EMBL" id="CAH0540967.1"/>
    </source>
</evidence>
<dbReference type="InterPro" id="IPR012795">
    <property type="entry name" value="tRNA_Ile_lys_synt_N"/>
</dbReference>
<dbReference type="Pfam" id="PF11734">
    <property type="entry name" value="TilS_C"/>
    <property type="match status" value="1"/>
</dbReference>
<dbReference type="HAMAP" id="MF_01161">
    <property type="entry name" value="tRNA_Ile_lys_synt"/>
    <property type="match status" value="1"/>
</dbReference>
<evidence type="ECO:0000256" key="8">
    <source>
        <dbReference type="HAMAP-Rule" id="MF_01161"/>
    </source>
</evidence>
<dbReference type="Pfam" id="PF09179">
    <property type="entry name" value="TilS"/>
    <property type="match status" value="1"/>
</dbReference>
<dbReference type="InterPro" id="IPR012094">
    <property type="entry name" value="tRNA_Ile_lys_synt"/>
</dbReference>
<dbReference type="PANTHER" id="PTHR43033:SF1">
    <property type="entry name" value="TRNA(ILE)-LYSIDINE SYNTHASE-RELATED"/>
    <property type="match status" value="1"/>
</dbReference>
<accession>A0ABN8E9B7</accession>
<dbReference type="SUPFAM" id="SSF52402">
    <property type="entry name" value="Adenine nucleotide alpha hydrolases-like"/>
    <property type="match status" value="1"/>
</dbReference>
<evidence type="ECO:0000256" key="6">
    <source>
        <dbReference type="ARBA" id="ARBA00022840"/>
    </source>
</evidence>
<evidence type="ECO:0000256" key="3">
    <source>
        <dbReference type="ARBA" id="ARBA00022598"/>
    </source>
</evidence>
<dbReference type="CDD" id="cd01992">
    <property type="entry name" value="TilS_N"/>
    <property type="match status" value="1"/>
</dbReference>
<dbReference type="NCBIfam" id="TIGR02432">
    <property type="entry name" value="lysidine_TilS_N"/>
    <property type="match status" value="1"/>
</dbReference>
<keyword evidence="5 8" id="KW-0547">Nucleotide-binding</keyword>
<comment type="domain">
    <text evidence="8">The N-terminal region contains the highly conserved SGGXDS motif, predicted to be a P-loop motif involved in ATP binding.</text>
</comment>
<dbReference type="EC" id="6.3.4.19" evidence="8"/>
<comment type="caution">
    <text evidence="10">The sequence shown here is derived from an EMBL/GenBank/DDBJ whole genome shotgun (WGS) entry which is preliminary data.</text>
</comment>
<dbReference type="Gene3D" id="1.20.59.20">
    <property type="match status" value="1"/>
</dbReference>
<dbReference type="GO" id="GO:0032267">
    <property type="term" value="F:tRNA(Ile)-lysidine synthase activity"/>
    <property type="evidence" value="ECO:0007669"/>
    <property type="project" value="UniProtKB-EC"/>
</dbReference>
<evidence type="ECO:0000256" key="1">
    <source>
        <dbReference type="ARBA" id="ARBA00004496"/>
    </source>
</evidence>
<organism evidence="10 11">
    <name type="scientific">Vibrio marisflavi CECT 7928</name>
    <dbReference type="NCBI Taxonomy" id="634439"/>
    <lineage>
        <taxon>Bacteria</taxon>
        <taxon>Pseudomonadati</taxon>
        <taxon>Pseudomonadota</taxon>
        <taxon>Gammaproteobacteria</taxon>
        <taxon>Vibrionales</taxon>
        <taxon>Vibrionaceae</taxon>
        <taxon>Vibrio</taxon>
    </lineage>
</organism>
<proteinExistence type="inferred from homology"/>
<gene>
    <name evidence="8 10" type="primary">tilS</name>
    <name evidence="10" type="ORF">VMF7928_03270</name>
</gene>
<evidence type="ECO:0000256" key="5">
    <source>
        <dbReference type="ARBA" id="ARBA00022741"/>
    </source>
</evidence>
<dbReference type="InterPro" id="IPR014729">
    <property type="entry name" value="Rossmann-like_a/b/a_fold"/>
</dbReference>
<keyword evidence="6 8" id="KW-0067">ATP-binding</keyword>
<keyword evidence="3 8" id="KW-0436">Ligase</keyword>